<proteinExistence type="predicted"/>
<dbReference type="EMBL" id="AODH01000008">
    <property type="protein sequence ID" value="EUJ41814.1"/>
    <property type="molecule type" value="Genomic_DNA"/>
</dbReference>
<comment type="caution">
    <text evidence="2">The sequence shown here is derived from an EMBL/GenBank/DDBJ whole genome shotgun (WGS) entry which is preliminary data.</text>
</comment>
<keyword evidence="1" id="KW-1133">Transmembrane helix</keyword>
<evidence type="ECO:0000256" key="1">
    <source>
        <dbReference type="SAM" id="Phobius"/>
    </source>
</evidence>
<accession>W7CQB7</accession>
<keyword evidence="1" id="KW-0812">Transmembrane</keyword>
<organism evidence="2 3">
    <name type="scientific">Brochothrix campestris FSL F6-1037</name>
    <dbReference type="NCBI Taxonomy" id="1265861"/>
    <lineage>
        <taxon>Bacteria</taxon>
        <taxon>Bacillati</taxon>
        <taxon>Bacillota</taxon>
        <taxon>Bacilli</taxon>
        <taxon>Bacillales</taxon>
        <taxon>Listeriaceae</taxon>
        <taxon>Brochothrix</taxon>
    </lineage>
</organism>
<evidence type="ECO:0000313" key="2">
    <source>
        <dbReference type="EMBL" id="EUJ41814.1"/>
    </source>
</evidence>
<feature type="transmembrane region" description="Helical" evidence="1">
    <location>
        <begin position="12"/>
        <end position="32"/>
    </location>
</feature>
<sequence length="175" mass="20123">MYQRWQRTKHKGLKLIFACLLCAGLLCGGMYLESLSKQKQADQAIAAVIASYGIPTAQIIADSGTNYSWKMGNYYRSFTTKKDMENERKRLKRPENKAENTMYTYQKGSDKLVKRTKDLDSPEDVALVYIFCYDDGKVTMSFNYFGAEYSLPLETVAEQQKLKQFAYPPRELSVK</sequence>
<dbReference type="PATRIC" id="fig|1265861.3.peg.423"/>
<reference evidence="2 3" key="1">
    <citation type="submission" date="2012-12" db="EMBL/GenBank/DDBJ databases">
        <title>Novel taxa of Listeriaceae from agricultural environments in the United States.</title>
        <authorList>
            <person name="den Bakker H.C."/>
            <person name="Allred A."/>
            <person name="Warchocki S."/>
            <person name="Wright E.M."/>
            <person name="Burrell A."/>
            <person name="Nightingale K.K."/>
            <person name="Kephart D."/>
            <person name="Wiedmann M."/>
        </authorList>
    </citation>
    <scope>NUCLEOTIDE SEQUENCE [LARGE SCALE GENOMIC DNA]</scope>
    <source>
        <strain evidence="2 3">FSL F6-1037</strain>
    </source>
</reference>
<dbReference type="RefSeq" id="WP_035313252.1">
    <property type="nucleotide sequence ID" value="NZ_AODH01000008.1"/>
</dbReference>
<keyword evidence="3" id="KW-1185">Reference proteome</keyword>
<dbReference type="Proteomes" id="UP000019243">
    <property type="component" value="Unassembled WGS sequence"/>
</dbReference>
<name>W7CQB7_9LIST</name>
<protein>
    <submittedName>
        <fullName evidence="2">Uncharacterized protein</fullName>
    </submittedName>
</protein>
<dbReference type="AlphaFoldDB" id="W7CQB7"/>
<evidence type="ECO:0000313" key="3">
    <source>
        <dbReference type="Proteomes" id="UP000019243"/>
    </source>
</evidence>
<gene>
    <name evidence="2" type="ORF">BCAMP_02190</name>
</gene>
<keyword evidence="1" id="KW-0472">Membrane</keyword>
<dbReference type="STRING" id="1265861.BCAMP_02190"/>